<organism evidence="14">
    <name type="scientific">marine sediment metagenome</name>
    <dbReference type="NCBI Taxonomy" id="412755"/>
    <lineage>
        <taxon>unclassified sequences</taxon>
        <taxon>metagenomes</taxon>
        <taxon>ecological metagenomes</taxon>
    </lineage>
</organism>
<dbReference type="GO" id="GO:0005737">
    <property type="term" value="C:cytoplasm"/>
    <property type="evidence" value="ECO:0007669"/>
    <property type="project" value="UniProtKB-SubCell"/>
</dbReference>
<keyword evidence="6" id="KW-0479">Metal-binding</keyword>
<dbReference type="GO" id="GO:0000049">
    <property type="term" value="F:tRNA binding"/>
    <property type="evidence" value="ECO:0007669"/>
    <property type="project" value="UniProtKB-KW"/>
</dbReference>
<dbReference type="Gene3D" id="3.30.70.380">
    <property type="entry name" value="Ferrodoxin-fold anticodon-binding domain"/>
    <property type="match status" value="1"/>
</dbReference>
<dbReference type="InterPro" id="IPR036690">
    <property type="entry name" value="Fdx_antiC-bd_sf"/>
</dbReference>
<name>X1NPM0_9ZZZZ</name>
<dbReference type="InterPro" id="IPR005121">
    <property type="entry name" value="Fdx_antiC-bd"/>
</dbReference>
<protein>
    <recommendedName>
        <fullName evidence="13">FDX-ACB domain-containing protein</fullName>
    </recommendedName>
</protein>
<dbReference type="SMART" id="SM00896">
    <property type="entry name" value="FDX-ACB"/>
    <property type="match status" value="1"/>
</dbReference>
<evidence type="ECO:0000313" key="14">
    <source>
        <dbReference type="EMBL" id="GAI28760.1"/>
    </source>
</evidence>
<dbReference type="PROSITE" id="PS51447">
    <property type="entry name" value="FDX_ACB"/>
    <property type="match status" value="1"/>
</dbReference>
<comment type="caution">
    <text evidence="14">The sequence shown here is derived from an EMBL/GenBank/DDBJ whole genome shotgun (WGS) entry which is preliminary data.</text>
</comment>
<comment type="cofactor">
    <cofactor evidence="1">
        <name>Mg(2+)</name>
        <dbReference type="ChEBI" id="CHEBI:18420"/>
    </cofactor>
</comment>
<keyword evidence="10" id="KW-0694">RNA-binding</keyword>
<evidence type="ECO:0000256" key="7">
    <source>
        <dbReference type="ARBA" id="ARBA00022741"/>
    </source>
</evidence>
<dbReference type="Pfam" id="PF03147">
    <property type="entry name" value="FDX-ACB"/>
    <property type="match status" value="1"/>
</dbReference>
<evidence type="ECO:0000256" key="9">
    <source>
        <dbReference type="ARBA" id="ARBA00022842"/>
    </source>
</evidence>
<evidence type="ECO:0000256" key="6">
    <source>
        <dbReference type="ARBA" id="ARBA00022723"/>
    </source>
</evidence>
<gene>
    <name evidence="14" type="ORF">S06H3_28430</name>
</gene>
<evidence type="ECO:0000256" key="5">
    <source>
        <dbReference type="ARBA" id="ARBA00022598"/>
    </source>
</evidence>
<dbReference type="InterPro" id="IPR045864">
    <property type="entry name" value="aa-tRNA-synth_II/BPL/LPL"/>
</dbReference>
<dbReference type="GO" id="GO:0006412">
    <property type="term" value="P:translation"/>
    <property type="evidence" value="ECO:0007669"/>
    <property type="project" value="UniProtKB-KW"/>
</dbReference>
<keyword evidence="3" id="KW-0963">Cytoplasm</keyword>
<dbReference type="SUPFAM" id="SSF54991">
    <property type="entry name" value="Anticodon-binding domain of PheRS"/>
    <property type="match status" value="1"/>
</dbReference>
<comment type="subcellular location">
    <subcellularLocation>
        <location evidence="2">Cytoplasm</location>
    </subcellularLocation>
</comment>
<evidence type="ECO:0000256" key="4">
    <source>
        <dbReference type="ARBA" id="ARBA00022555"/>
    </source>
</evidence>
<keyword evidence="4" id="KW-0820">tRNA-binding</keyword>
<evidence type="ECO:0000256" key="10">
    <source>
        <dbReference type="ARBA" id="ARBA00022884"/>
    </source>
</evidence>
<keyword evidence="9" id="KW-0460">Magnesium</keyword>
<keyword evidence="12" id="KW-0030">Aminoacyl-tRNA synthetase</keyword>
<proteinExistence type="predicted"/>
<evidence type="ECO:0000256" key="2">
    <source>
        <dbReference type="ARBA" id="ARBA00004496"/>
    </source>
</evidence>
<evidence type="ECO:0000256" key="11">
    <source>
        <dbReference type="ARBA" id="ARBA00022917"/>
    </source>
</evidence>
<dbReference type="InterPro" id="IPR041616">
    <property type="entry name" value="PheRS_beta_core"/>
</dbReference>
<evidence type="ECO:0000259" key="13">
    <source>
        <dbReference type="PROSITE" id="PS51447"/>
    </source>
</evidence>
<dbReference type="EMBL" id="BARV01016589">
    <property type="protein sequence ID" value="GAI28760.1"/>
    <property type="molecule type" value="Genomic_DNA"/>
</dbReference>
<dbReference type="Pfam" id="PF17759">
    <property type="entry name" value="tRNA_synthFbeta"/>
    <property type="match status" value="1"/>
</dbReference>
<dbReference type="Gene3D" id="3.30.930.10">
    <property type="entry name" value="Bira Bifunctional Protein, Domain 2"/>
    <property type="match status" value="1"/>
</dbReference>
<keyword evidence="8" id="KW-0067">ATP-binding</keyword>
<dbReference type="FunFam" id="3.30.70.380:FF:000001">
    <property type="entry name" value="Phenylalanine--tRNA ligase beta subunit"/>
    <property type="match status" value="1"/>
</dbReference>
<accession>X1NPM0</accession>
<keyword evidence="7" id="KW-0547">Nucleotide-binding</keyword>
<dbReference type="GO" id="GO:0005524">
    <property type="term" value="F:ATP binding"/>
    <property type="evidence" value="ECO:0007669"/>
    <property type="project" value="UniProtKB-KW"/>
</dbReference>
<evidence type="ECO:0000256" key="8">
    <source>
        <dbReference type="ARBA" id="ARBA00022840"/>
    </source>
</evidence>
<feature type="domain" description="FDX-ACB" evidence="13">
    <location>
        <begin position="118"/>
        <end position="211"/>
    </location>
</feature>
<evidence type="ECO:0000256" key="1">
    <source>
        <dbReference type="ARBA" id="ARBA00001946"/>
    </source>
</evidence>
<dbReference type="GO" id="GO:0004812">
    <property type="term" value="F:aminoacyl-tRNA ligase activity"/>
    <property type="evidence" value="ECO:0007669"/>
    <property type="project" value="UniProtKB-KW"/>
</dbReference>
<keyword evidence="5" id="KW-0436">Ligase</keyword>
<keyword evidence="11" id="KW-0648">Protein biosynthesis</keyword>
<evidence type="ECO:0000256" key="12">
    <source>
        <dbReference type="ARBA" id="ARBA00023146"/>
    </source>
</evidence>
<dbReference type="GO" id="GO:0046872">
    <property type="term" value="F:metal ion binding"/>
    <property type="evidence" value="ECO:0007669"/>
    <property type="project" value="UniProtKB-KW"/>
</dbReference>
<sequence>IADTFVPRPGQGGELPIEKTKLALVCDSDLRDLRGVLEGLIKSIDRDAQIIFTPADLHWAQTAAQIIVNSQSLGTAGIVSQAVKEKFDFKDLSPCAAELEFGQLLTLQSGAVKVKPLPRFPAIQRDLSIIVDENIRWADIIKAVENKSPDELEDVQFVGIYHGKGVPTGQKSVTLSLRFRDEDGTLTHQRVDNFEDDIVESLTATVGAELRTV</sequence>
<reference evidence="14" key="1">
    <citation type="journal article" date="2014" name="Front. Microbiol.">
        <title>High frequency of phylogenetically diverse reductive dehalogenase-homologous genes in deep subseafloor sedimentary metagenomes.</title>
        <authorList>
            <person name="Kawai M."/>
            <person name="Futagami T."/>
            <person name="Toyoda A."/>
            <person name="Takaki Y."/>
            <person name="Nishi S."/>
            <person name="Hori S."/>
            <person name="Arai W."/>
            <person name="Tsubouchi T."/>
            <person name="Morono Y."/>
            <person name="Uchiyama I."/>
            <person name="Ito T."/>
            <person name="Fujiyama A."/>
            <person name="Inagaki F."/>
            <person name="Takami H."/>
        </authorList>
    </citation>
    <scope>NUCLEOTIDE SEQUENCE</scope>
    <source>
        <strain evidence="14">Expedition CK06-06</strain>
    </source>
</reference>
<evidence type="ECO:0000256" key="3">
    <source>
        <dbReference type="ARBA" id="ARBA00022490"/>
    </source>
</evidence>
<dbReference type="AlphaFoldDB" id="X1NPM0"/>
<feature type="non-terminal residue" evidence="14">
    <location>
        <position position="1"/>
    </location>
</feature>